<comment type="caution">
    <text evidence="2">The sequence shown here is derived from an EMBL/GenBank/DDBJ whole genome shotgun (WGS) entry which is preliminary data.</text>
</comment>
<evidence type="ECO:0000256" key="1">
    <source>
        <dbReference type="SAM" id="Phobius"/>
    </source>
</evidence>
<sequence>MSTYKQKWPQLEAARNWASECADDCYVVVCDVFYATLPIYILALLTMTFGAEIWGVVSGSDAMFVALIAQIDAARDTGQLNRLKKASDETTDATMRMASFVVAVTAVILGMSIIIDKHWVWFGNPILNKTFGIFISAFLAMSLVNLFAIKLRLTRMKRRVDKSKVQEP</sequence>
<accession>A0A7W8Q961</accession>
<organism evidence="2 3">
    <name type="scientific">Paraburkholderia atlantica</name>
    <dbReference type="NCBI Taxonomy" id="2654982"/>
    <lineage>
        <taxon>Bacteria</taxon>
        <taxon>Pseudomonadati</taxon>
        <taxon>Pseudomonadota</taxon>
        <taxon>Betaproteobacteria</taxon>
        <taxon>Burkholderiales</taxon>
        <taxon>Burkholderiaceae</taxon>
        <taxon>Paraburkholderia</taxon>
    </lineage>
</organism>
<name>A0A7W8Q961_PARAM</name>
<keyword evidence="1" id="KW-0812">Transmembrane</keyword>
<feature type="transmembrane region" description="Helical" evidence="1">
    <location>
        <begin position="95"/>
        <end position="115"/>
    </location>
</feature>
<keyword evidence="1" id="KW-0472">Membrane</keyword>
<evidence type="ECO:0000313" key="2">
    <source>
        <dbReference type="EMBL" id="MBB5426046.1"/>
    </source>
</evidence>
<dbReference type="AlphaFoldDB" id="A0A7W8Q961"/>
<dbReference type="RefSeq" id="WP_018437525.1">
    <property type="nucleotide sequence ID" value="NZ_JACHDD010000006.1"/>
</dbReference>
<gene>
    <name evidence="2" type="ORF">HDG40_004219</name>
</gene>
<feature type="transmembrane region" description="Helical" evidence="1">
    <location>
        <begin position="53"/>
        <end position="74"/>
    </location>
</feature>
<keyword evidence="3" id="KW-1185">Reference proteome</keyword>
<keyword evidence="1" id="KW-1133">Transmembrane helix</keyword>
<reference evidence="2 3" key="1">
    <citation type="submission" date="2020-08" db="EMBL/GenBank/DDBJ databases">
        <title>Genomic Encyclopedia of Type Strains, Phase IV (KMG-V): Genome sequencing to study the core and pangenomes of soil and plant-associated prokaryotes.</title>
        <authorList>
            <person name="Whitman W."/>
        </authorList>
    </citation>
    <scope>NUCLEOTIDE SEQUENCE [LARGE SCALE GENOMIC DNA]</scope>
    <source>
        <strain evidence="2 3">JPY158</strain>
    </source>
</reference>
<dbReference type="EMBL" id="JACHDD010000006">
    <property type="protein sequence ID" value="MBB5426046.1"/>
    <property type="molecule type" value="Genomic_DNA"/>
</dbReference>
<evidence type="ECO:0000313" key="3">
    <source>
        <dbReference type="Proteomes" id="UP000592780"/>
    </source>
</evidence>
<protein>
    <submittedName>
        <fullName evidence="2">Divalent metal cation (Fe/Co/Zn/Cd) transporter</fullName>
    </submittedName>
</protein>
<feature type="transmembrane region" description="Helical" evidence="1">
    <location>
        <begin position="25"/>
        <end position="47"/>
    </location>
</feature>
<feature type="transmembrane region" description="Helical" evidence="1">
    <location>
        <begin position="130"/>
        <end position="149"/>
    </location>
</feature>
<dbReference type="Proteomes" id="UP000592780">
    <property type="component" value="Unassembled WGS sequence"/>
</dbReference>
<proteinExistence type="predicted"/>